<dbReference type="EMBL" id="JAFKOQ010000001">
    <property type="protein sequence ID" value="MBN8120535.1"/>
    <property type="molecule type" value="Genomic_DNA"/>
</dbReference>
<accession>A0AAW4H7B8</accession>
<name>A0AAW4H7B8_VIBVL</name>
<dbReference type="RefSeq" id="WP_206622396.1">
    <property type="nucleotide sequence ID" value="NZ_JAFKOQ010000001.1"/>
</dbReference>
<gene>
    <name evidence="1" type="ORF">J0J18_02230</name>
</gene>
<comment type="caution">
    <text evidence="1">The sequence shown here is derived from an EMBL/GenBank/DDBJ whole genome shotgun (WGS) entry which is preliminary data.</text>
</comment>
<protein>
    <submittedName>
        <fullName evidence="1">Uncharacterized protein</fullName>
    </submittedName>
</protein>
<dbReference type="Proteomes" id="UP000664056">
    <property type="component" value="Unassembled WGS sequence"/>
</dbReference>
<evidence type="ECO:0000313" key="1">
    <source>
        <dbReference type="EMBL" id="MBN8120535.1"/>
    </source>
</evidence>
<evidence type="ECO:0000313" key="2">
    <source>
        <dbReference type="Proteomes" id="UP000664056"/>
    </source>
</evidence>
<reference evidence="1" key="1">
    <citation type="submission" date="2021-03" db="EMBL/GenBank/DDBJ databases">
        <title>Study of the foodborne Vibrio vulnificus isolates from China.</title>
        <authorList>
            <person name="Zheng Z."/>
            <person name="Ye L."/>
        </authorList>
    </citation>
    <scope>NUCLEOTIDE SEQUENCE</scope>
    <source>
        <strain evidence="1">Vv1582</strain>
    </source>
</reference>
<organism evidence="1 2">
    <name type="scientific">Vibrio vulnificus</name>
    <dbReference type="NCBI Taxonomy" id="672"/>
    <lineage>
        <taxon>Bacteria</taxon>
        <taxon>Pseudomonadati</taxon>
        <taxon>Pseudomonadota</taxon>
        <taxon>Gammaproteobacteria</taxon>
        <taxon>Vibrionales</taxon>
        <taxon>Vibrionaceae</taxon>
        <taxon>Vibrio</taxon>
    </lineage>
</organism>
<sequence length="116" mass="13497">MKMKNKPDVLSALYGKLKFYCPWCDLELEGRDIGQTHLCPREAWGRYECEYQISSEDKPPISTLDRLEESLNRRLQMLQNLPGEIETLKVLRVRLIEEQKLLDTTSQINNGGDNDL</sequence>
<dbReference type="AlphaFoldDB" id="A0AAW4H7B8"/>
<proteinExistence type="predicted"/>